<dbReference type="GO" id="GO:0016787">
    <property type="term" value="F:hydrolase activity"/>
    <property type="evidence" value="ECO:0007669"/>
    <property type="project" value="UniProtKB-KW"/>
</dbReference>
<keyword evidence="3" id="KW-0378">Hydrolase</keyword>
<feature type="transmembrane region" description="Helical" evidence="1">
    <location>
        <begin position="84"/>
        <end position="102"/>
    </location>
</feature>
<dbReference type="EC" id="3.4.-.-" evidence="3"/>
<feature type="transmembrane region" description="Helical" evidence="1">
    <location>
        <begin position="54"/>
        <end position="78"/>
    </location>
</feature>
<feature type="transmembrane region" description="Helical" evidence="1">
    <location>
        <begin position="176"/>
        <end position="195"/>
    </location>
</feature>
<dbReference type="Pfam" id="PF02517">
    <property type="entry name" value="Rce1-like"/>
    <property type="match status" value="1"/>
</dbReference>
<dbReference type="Proteomes" id="UP001558534">
    <property type="component" value="Unassembled WGS sequence"/>
</dbReference>
<feature type="transmembrane region" description="Helical" evidence="1">
    <location>
        <begin position="149"/>
        <end position="169"/>
    </location>
</feature>
<keyword evidence="1" id="KW-0472">Membrane</keyword>
<protein>
    <submittedName>
        <fullName evidence="3">CPBP family intramembrane glutamic endopeptidase</fullName>
        <ecNumber evidence="3">3.4.-.-</ecNumber>
    </submittedName>
</protein>
<comment type="caution">
    <text evidence="3">The sequence shown here is derived from an EMBL/GenBank/DDBJ whole genome shotgun (WGS) entry which is preliminary data.</text>
</comment>
<proteinExistence type="predicted"/>
<accession>A0ABV3VVS9</accession>
<feature type="transmembrane region" description="Helical" evidence="1">
    <location>
        <begin position="114"/>
        <end position="143"/>
    </location>
</feature>
<keyword evidence="1" id="KW-0812">Transmembrane</keyword>
<keyword evidence="1" id="KW-1133">Transmembrane helix</keyword>
<organism evidence="3 4">
    <name type="scientific">Lysinibacillus xylanilyticus</name>
    <dbReference type="NCBI Taxonomy" id="582475"/>
    <lineage>
        <taxon>Bacteria</taxon>
        <taxon>Bacillati</taxon>
        <taxon>Bacillota</taxon>
        <taxon>Bacilli</taxon>
        <taxon>Bacillales</taxon>
        <taxon>Bacillaceae</taxon>
        <taxon>Lysinibacillus</taxon>
    </lineage>
</organism>
<feature type="domain" description="CAAX prenyl protease 2/Lysostaphin resistance protein A-like" evidence="2">
    <location>
        <begin position="87"/>
        <end position="188"/>
    </location>
</feature>
<gene>
    <name evidence="3" type="ORF">AB1300_07690</name>
</gene>
<feature type="transmembrane region" description="Helical" evidence="1">
    <location>
        <begin position="14"/>
        <end position="33"/>
    </location>
</feature>
<dbReference type="EMBL" id="JBFRHK010000003">
    <property type="protein sequence ID" value="MEX3745017.1"/>
    <property type="molecule type" value="Genomic_DNA"/>
</dbReference>
<dbReference type="InterPro" id="IPR003675">
    <property type="entry name" value="Rce1/LyrA-like_dom"/>
</dbReference>
<dbReference type="RefSeq" id="WP_368635924.1">
    <property type="nucleotide sequence ID" value="NZ_JBFRHK010000003.1"/>
</dbReference>
<keyword evidence="4" id="KW-1185">Reference proteome</keyword>
<name>A0ABV3VVS9_9BACI</name>
<evidence type="ECO:0000313" key="4">
    <source>
        <dbReference type="Proteomes" id="UP001558534"/>
    </source>
</evidence>
<reference evidence="3 4" key="1">
    <citation type="submission" date="2024-07" db="EMBL/GenBank/DDBJ databases">
        <title>Characterization of a bacterium isolated from hydrolysated instant sea cucumber by whole-genome sequencing and metabolomics.</title>
        <authorList>
            <person name="Luo X."/>
            <person name="Zhang Z."/>
            <person name="Zheng Z."/>
            <person name="Zhang W."/>
            <person name="Ming T."/>
            <person name="Jiao L."/>
            <person name="Su X."/>
            <person name="Kong F."/>
            <person name="Xu J."/>
        </authorList>
    </citation>
    <scope>NUCLEOTIDE SEQUENCE [LARGE SCALE GENOMIC DNA]</scope>
    <source>
        <strain evidence="3 4">XL-2024</strain>
    </source>
</reference>
<evidence type="ECO:0000313" key="3">
    <source>
        <dbReference type="EMBL" id="MEX3745017.1"/>
    </source>
</evidence>
<evidence type="ECO:0000256" key="1">
    <source>
        <dbReference type="SAM" id="Phobius"/>
    </source>
</evidence>
<sequence length="207" mass="23330">MGALTTSQERIKTGWILTIIATILTVSIIFWFVNNPVGFIEHGIGYKRELISHLYIWIFTLLIVIGYIAYTIIALPFVRAHLFTFSWLKIIGIWAAIVTGIVEEVLFRHLLMEYLLSIAFSDILQILISGLLFGMAHGAWILLRGDWKIALPVIICTTILGSLLAMLYIMAGRSTFAPIVAHIFINLVIEPWLMLSAVSGKWDSKIK</sequence>
<evidence type="ECO:0000259" key="2">
    <source>
        <dbReference type="Pfam" id="PF02517"/>
    </source>
</evidence>